<dbReference type="Ensembl" id="ENSSCAT00000012868.1">
    <property type="protein sequence ID" value="ENSSCAP00000011395.1"/>
    <property type="gene ID" value="ENSSCAG00000008558.1"/>
</dbReference>
<name>A0A8C9N0D5_SERCA</name>
<evidence type="ECO:0000313" key="1">
    <source>
        <dbReference type="Ensembl" id="ENSSCAP00000011395.1"/>
    </source>
</evidence>
<evidence type="ECO:0000313" key="2">
    <source>
        <dbReference type="Proteomes" id="UP000694409"/>
    </source>
</evidence>
<keyword evidence="2" id="KW-1185">Reference proteome</keyword>
<dbReference type="AlphaFoldDB" id="A0A8C9N0D5"/>
<protein>
    <submittedName>
        <fullName evidence="1">Uncharacterized protein</fullName>
    </submittedName>
</protein>
<dbReference type="Proteomes" id="UP000694409">
    <property type="component" value="Unassembled WGS sequence"/>
</dbReference>
<accession>A0A8C9N0D5</accession>
<proteinExistence type="predicted"/>
<reference evidence="1" key="2">
    <citation type="submission" date="2025-09" db="UniProtKB">
        <authorList>
            <consortium name="Ensembl"/>
        </authorList>
    </citation>
    <scope>IDENTIFICATION</scope>
</reference>
<organism evidence="1 2">
    <name type="scientific">Serinus canaria</name>
    <name type="common">Island canary</name>
    <name type="synonym">Fringilla canaria</name>
    <dbReference type="NCBI Taxonomy" id="9135"/>
    <lineage>
        <taxon>Eukaryota</taxon>
        <taxon>Metazoa</taxon>
        <taxon>Chordata</taxon>
        <taxon>Craniata</taxon>
        <taxon>Vertebrata</taxon>
        <taxon>Euteleostomi</taxon>
        <taxon>Archelosauria</taxon>
        <taxon>Archosauria</taxon>
        <taxon>Dinosauria</taxon>
        <taxon>Saurischia</taxon>
        <taxon>Theropoda</taxon>
        <taxon>Coelurosauria</taxon>
        <taxon>Aves</taxon>
        <taxon>Neognathae</taxon>
        <taxon>Neoaves</taxon>
        <taxon>Telluraves</taxon>
        <taxon>Australaves</taxon>
        <taxon>Passeriformes</taxon>
        <taxon>Passeroidea</taxon>
        <taxon>Fringillidae</taxon>
        <taxon>Carduelinae</taxon>
        <taxon>Serinus</taxon>
    </lineage>
</organism>
<sequence length="123" mass="13323">MKTTRGLGGGVAPVLTAISRLTWNRHSVSRRRRRVTRSLSCLLSSCSPSRCPASLCPCIQLCPPQSQSSSAILTMTPSRTALPVHGVGSNKHLLGFFRYTNIHLPDSSCSCKRIGKNTGKRNS</sequence>
<reference evidence="1" key="1">
    <citation type="submission" date="2025-08" db="UniProtKB">
        <authorList>
            <consortium name="Ensembl"/>
        </authorList>
    </citation>
    <scope>IDENTIFICATION</scope>
</reference>